<accession>A0ABV6QRV8</accession>
<evidence type="ECO:0000256" key="1">
    <source>
        <dbReference type="ARBA" id="ARBA00002388"/>
    </source>
</evidence>
<dbReference type="CDD" id="cd00317">
    <property type="entry name" value="cyclophilin"/>
    <property type="match status" value="1"/>
</dbReference>
<evidence type="ECO:0000313" key="6">
    <source>
        <dbReference type="Proteomes" id="UP001589890"/>
    </source>
</evidence>
<evidence type="ECO:0000256" key="3">
    <source>
        <dbReference type="SAM" id="Phobius"/>
    </source>
</evidence>
<reference evidence="5 6" key="1">
    <citation type="submission" date="2024-09" db="EMBL/GenBank/DDBJ databases">
        <authorList>
            <person name="Sun Q."/>
            <person name="Mori K."/>
        </authorList>
    </citation>
    <scope>NUCLEOTIDE SEQUENCE [LARGE SCALE GENOMIC DNA]</scope>
    <source>
        <strain evidence="5 6">CGMCC 1.15906</strain>
    </source>
</reference>
<evidence type="ECO:0000313" key="5">
    <source>
        <dbReference type="EMBL" id="MFC0627373.1"/>
    </source>
</evidence>
<dbReference type="InterPro" id="IPR029000">
    <property type="entry name" value="Cyclophilin-like_dom_sf"/>
</dbReference>
<feature type="region of interest" description="Disordered" evidence="2">
    <location>
        <begin position="1"/>
        <end position="22"/>
    </location>
</feature>
<proteinExistence type="predicted"/>
<sequence>MVNKTHQKQVEQRRAARRAAREAERAAQRRRLAVTITAIVAVLAVVGGVFLVIGLGGDDDAPAANPSTSPSAPVSTGPASAENRATSIPAALFPAPKRVTPLPAEVDCTYNKGAEPASKPVDAPANGKTPATGTTPVTLATTIGDLKFTIDKAAGPCAAKSFLSLVGQKYYDNTECHRMTVGKGLQVLQCGDPTGQGSGGPGYAFQEEAWKELKYGRGTLAMAKTQAAASTGSQFFIVYGDGSGLTPDYTAFGTVDAASLKKIDAVALKGVTPVNGPGDGKPITPVKITSATAAS</sequence>
<keyword evidence="3" id="KW-0812">Transmembrane</keyword>
<dbReference type="Pfam" id="PF00160">
    <property type="entry name" value="Pro_isomerase"/>
    <property type="match status" value="1"/>
</dbReference>
<dbReference type="SUPFAM" id="SSF50891">
    <property type="entry name" value="Cyclophilin-like"/>
    <property type="match status" value="1"/>
</dbReference>
<organism evidence="5 6">
    <name type="scientific">Kribbella deserti</name>
    <dbReference type="NCBI Taxonomy" id="1926257"/>
    <lineage>
        <taxon>Bacteria</taxon>
        <taxon>Bacillati</taxon>
        <taxon>Actinomycetota</taxon>
        <taxon>Actinomycetes</taxon>
        <taxon>Propionibacteriales</taxon>
        <taxon>Kribbellaceae</taxon>
        <taxon>Kribbella</taxon>
    </lineage>
</organism>
<keyword evidence="3" id="KW-0472">Membrane</keyword>
<feature type="region of interest" description="Disordered" evidence="2">
    <location>
        <begin position="63"/>
        <end position="83"/>
    </location>
</feature>
<feature type="compositionally biased region" description="Low complexity" evidence="2">
    <location>
        <begin position="63"/>
        <end position="81"/>
    </location>
</feature>
<dbReference type="Proteomes" id="UP001589890">
    <property type="component" value="Unassembled WGS sequence"/>
</dbReference>
<evidence type="ECO:0000259" key="4">
    <source>
        <dbReference type="PROSITE" id="PS50072"/>
    </source>
</evidence>
<comment type="caution">
    <text evidence="5">The sequence shown here is derived from an EMBL/GenBank/DDBJ whole genome shotgun (WGS) entry which is preliminary data.</text>
</comment>
<comment type="function">
    <text evidence="1">PPIases accelerate the folding of proteins. It catalyzes the cis-trans isomerization of proline imidic peptide bonds in oligopeptides.</text>
</comment>
<keyword evidence="5" id="KW-0413">Isomerase</keyword>
<dbReference type="PROSITE" id="PS50072">
    <property type="entry name" value="CSA_PPIASE_2"/>
    <property type="match status" value="1"/>
</dbReference>
<dbReference type="RefSeq" id="WP_380051988.1">
    <property type="nucleotide sequence ID" value="NZ_JBHLTC010000032.1"/>
</dbReference>
<dbReference type="PANTHER" id="PTHR45625">
    <property type="entry name" value="PEPTIDYL-PROLYL CIS-TRANS ISOMERASE-RELATED"/>
    <property type="match status" value="1"/>
</dbReference>
<dbReference type="EMBL" id="JBHLTC010000032">
    <property type="protein sequence ID" value="MFC0627373.1"/>
    <property type="molecule type" value="Genomic_DNA"/>
</dbReference>
<dbReference type="Gene3D" id="2.40.100.10">
    <property type="entry name" value="Cyclophilin-like"/>
    <property type="match status" value="1"/>
</dbReference>
<gene>
    <name evidence="5" type="ORF">ACFFGN_25080</name>
</gene>
<feature type="compositionally biased region" description="Basic and acidic residues" evidence="2">
    <location>
        <begin position="8"/>
        <end position="22"/>
    </location>
</feature>
<dbReference type="GO" id="GO:0003755">
    <property type="term" value="F:peptidyl-prolyl cis-trans isomerase activity"/>
    <property type="evidence" value="ECO:0007669"/>
    <property type="project" value="UniProtKB-EC"/>
</dbReference>
<keyword evidence="3" id="KW-1133">Transmembrane helix</keyword>
<dbReference type="InterPro" id="IPR044666">
    <property type="entry name" value="Cyclophilin_A-like"/>
</dbReference>
<dbReference type="PANTHER" id="PTHR45625:SF3">
    <property type="entry name" value="PEPTIDYL-PROLYL CIS-TRANS ISOMERASE B-RELATED"/>
    <property type="match status" value="1"/>
</dbReference>
<keyword evidence="6" id="KW-1185">Reference proteome</keyword>
<name>A0ABV6QRV8_9ACTN</name>
<feature type="domain" description="PPIase cyclophilin-type" evidence="4">
    <location>
        <begin position="141"/>
        <end position="293"/>
    </location>
</feature>
<protein>
    <submittedName>
        <fullName evidence="5">Peptidylprolyl isomerase</fullName>
        <ecNumber evidence="5">5.2.1.8</ecNumber>
    </submittedName>
</protein>
<dbReference type="InterPro" id="IPR002130">
    <property type="entry name" value="Cyclophilin-type_PPIase_dom"/>
</dbReference>
<evidence type="ECO:0000256" key="2">
    <source>
        <dbReference type="SAM" id="MobiDB-lite"/>
    </source>
</evidence>
<feature type="transmembrane region" description="Helical" evidence="3">
    <location>
        <begin position="32"/>
        <end position="57"/>
    </location>
</feature>
<dbReference type="EC" id="5.2.1.8" evidence="5"/>